<feature type="chain" id="PRO_5026121717" evidence="6">
    <location>
        <begin position="24"/>
        <end position="568"/>
    </location>
</feature>
<evidence type="ECO:0000256" key="1">
    <source>
        <dbReference type="ARBA" id="ARBA00005466"/>
    </source>
</evidence>
<feature type="region of interest" description="Disordered" evidence="5">
    <location>
        <begin position="543"/>
        <end position="568"/>
    </location>
</feature>
<dbReference type="OrthoDB" id="2151789at2759"/>
<evidence type="ECO:0000256" key="2">
    <source>
        <dbReference type="ARBA" id="ARBA00022630"/>
    </source>
</evidence>
<evidence type="ECO:0000256" key="4">
    <source>
        <dbReference type="ARBA" id="ARBA00023002"/>
    </source>
</evidence>
<dbReference type="InterPro" id="IPR006094">
    <property type="entry name" value="Oxid_FAD_bind_N"/>
</dbReference>
<dbReference type="Proteomes" id="UP000799428">
    <property type="component" value="Unassembled WGS sequence"/>
</dbReference>
<dbReference type="InterPro" id="IPR016166">
    <property type="entry name" value="FAD-bd_PCMH"/>
</dbReference>
<protein>
    <submittedName>
        <fullName evidence="8">FAD-binding domain-containing protein</fullName>
    </submittedName>
</protein>
<keyword evidence="3" id="KW-0274">FAD</keyword>
<dbReference type="PROSITE" id="PS51387">
    <property type="entry name" value="FAD_PCMH"/>
    <property type="match status" value="1"/>
</dbReference>
<keyword evidence="9" id="KW-1185">Reference proteome</keyword>
<keyword evidence="4" id="KW-0560">Oxidoreductase</keyword>
<organism evidence="8 9">
    <name type="scientific">Pleomassaria siparia CBS 279.74</name>
    <dbReference type="NCBI Taxonomy" id="1314801"/>
    <lineage>
        <taxon>Eukaryota</taxon>
        <taxon>Fungi</taxon>
        <taxon>Dikarya</taxon>
        <taxon>Ascomycota</taxon>
        <taxon>Pezizomycotina</taxon>
        <taxon>Dothideomycetes</taxon>
        <taxon>Pleosporomycetidae</taxon>
        <taxon>Pleosporales</taxon>
        <taxon>Pleomassariaceae</taxon>
        <taxon>Pleomassaria</taxon>
    </lineage>
</organism>
<evidence type="ECO:0000259" key="7">
    <source>
        <dbReference type="PROSITE" id="PS51387"/>
    </source>
</evidence>
<dbReference type="PANTHER" id="PTHR42973:SF34">
    <property type="entry name" value="FAD BINDING DOMAIN PROTEIN (AFU_ORTHOLOGUE AFUA_3G02770)"/>
    <property type="match status" value="1"/>
</dbReference>
<evidence type="ECO:0000313" key="9">
    <source>
        <dbReference type="Proteomes" id="UP000799428"/>
    </source>
</evidence>
<dbReference type="GO" id="GO:0071949">
    <property type="term" value="F:FAD binding"/>
    <property type="evidence" value="ECO:0007669"/>
    <property type="project" value="InterPro"/>
</dbReference>
<dbReference type="InterPro" id="IPR016169">
    <property type="entry name" value="FAD-bd_PCMH_sub2"/>
</dbReference>
<evidence type="ECO:0000256" key="6">
    <source>
        <dbReference type="SAM" id="SignalP"/>
    </source>
</evidence>
<reference evidence="8" key="1">
    <citation type="journal article" date="2020" name="Stud. Mycol.">
        <title>101 Dothideomycetes genomes: a test case for predicting lifestyles and emergence of pathogens.</title>
        <authorList>
            <person name="Haridas S."/>
            <person name="Albert R."/>
            <person name="Binder M."/>
            <person name="Bloem J."/>
            <person name="Labutti K."/>
            <person name="Salamov A."/>
            <person name="Andreopoulos B."/>
            <person name="Baker S."/>
            <person name="Barry K."/>
            <person name="Bills G."/>
            <person name="Bluhm B."/>
            <person name="Cannon C."/>
            <person name="Castanera R."/>
            <person name="Culley D."/>
            <person name="Daum C."/>
            <person name="Ezra D."/>
            <person name="Gonzalez J."/>
            <person name="Henrissat B."/>
            <person name="Kuo A."/>
            <person name="Liang C."/>
            <person name="Lipzen A."/>
            <person name="Lutzoni F."/>
            <person name="Magnuson J."/>
            <person name="Mondo S."/>
            <person name="Nolan M."/>
            <person name="Ohm R."/>
            <person name="Pangilinan J."/>
            <person name="Park H.-J."/>
            <person name="Ramirez L."/>
            <person name="Alfaro M."/>
            <person name="Sun H."/>
            <person name="Tritt A."/>
            <person name="Yoshinaga Y."/>
            <person name="Zwiers L.-H."/>
            <person name="Turgeon B."/>
            <person name="Goodwin S."/>
            <person name="Spatafora J."/>
            <person name="Crous P."/>
            <person name="Grigoriev I."/>
        </authorList>
    </citation>
    <scope>NUCLEOTIDE SEQUENCE</scope>
    <source>
        <strain evidence="8">CBS 279.74</strain>
    </source>
</reference>
<dbReference type="GO" id="GO:0016491">
    <property type="term" value="F:oxidoreductase activity"/>
    <property type="evidence" value="ECO:0007669"/>
    <property type="project" value="UniProtKB-KW"/>
</dbReference>
<name>A0A6G1KM42_9PLEO</name>
<keyword evidence="6" id="KW-0732">Signal</keyword>
<dbReference type="AlphaFoldDB" id="A0A6G1KM42"/>
<dbReference type="InterPro" id="IPR050416">
    <property type="entry name" value="FAD-linked_Oxidoreductase"/>
</dbReference>
<dbReference type="PANTHER" id="PTHR42973">
    <property type="entry name" value="BINDING OXIDOREDUCTASE, PUTATIVE (AFU_ORTHOLOGUE AFUA_1G17690)-RELATED"/>
    <property type="match status" value="1"/>
</dbReference>
<feature type="signal peptide" evidence="6">
    <location>
        <begin position="1"/>
        <end position="23"/>
    </location>
</feature>
<evidence type="ECO:0000313" key="8">
    <source>
        <dbReference type="EMBL" id="KAF2713427.1"/>
    </source>
</evidence>
<feature type="compositionally biased region" description="Polar residues" evidence="5">
    <location>
        <begin position="548"/>
        <end position="568"/>
    </location>
</feature>
<feature type="domain" description="FAD-binding PCMH-type" evidence="7">
    <location>
        <begin position="113"/>
        <end position="284"/>
    </location>
</feature>
<dbReference type="InterPro" id="IPR036318">
    <property type="entry name" value="FAD-bd_PCMH-like_sf"/>
</dbReference>
<dbReference type="SUPFAM" id="SSF56176">
    <property type="entry name" value="FAD-binding/transporter-associated domain-like"/>
    <property type="match status" value="1"/>
</dbReference>
<sequence length="568" mass="60424">MWIFSSAVTCSILVTSALTSALGQTASFEPTDFDLARAFLDNGVDITTIPALQGLATVPALGGLVGRSTNTSTGCSIACSSLQLLFNSTNVINQQSNATYDGYTKSYWSVQQSSVAPYCIFKPSKATEVSIAVLISRLTQCPFAVRSGGHAAFGGASNIQGGITIALEKLNQVTLSADKKTAAVGPGNIWYDVYTRLESQNLTVIGGRVSTIGVGGLTLGGGISFFSNQYGWACDNVISYEVVTASGVIVTASQTSFPDLYWALRGGGNNFGVVTKFTLSTIPQGLMWGGGRLHVETEFPAVIQAFYNLGLDSGRDTAAAQILSFAYAKGTRFASCDLQYAEPVANASIFAEYLAIPNTIMDTTKVRSQADLTAQFNASNPSGLRETYWAVSFKLDKDFTDFIQTTFFAEIAAIADAADLVPAATLQVITEPQIAHMSQRGGNPLGITPASGPLILLNLNTMWSDIADDARIQAANSEIIKKTVAEAGKRGLTNDYIYMNYASQFQAVIPGYGAANQAKLKEIASFYDPTAVFQTLQPGYFKLDGAPDSNTPQDTSGRSNMTNEEIQK</sequence>
<accession>A0A6G1KM42</accession>
<dbReference type="EMBL" id="MU005765">
    <property type="protein sequence ID" value="KAF2713427.1"/>
    <property type="molecule type" value="Genomic_DNA"/>
</dbReference>
<dbReference type="Pfam" id="PF01565">
    <property type="entry name" value="FAD_binding_4"/>
    <property type="match status" value="1"/>
</dbReference>
<keyword evidence="2" id="KW-0285">Flavoprotein</keyword>
<proteinExistence type="inferred from homology"/>
<evidence type="ECO:0000256" key="3">
    <source>
        <dbReference type="ARBA" id="ARBA00022827"/>
    </source>
</evidence>
<comment type="similarity">
    <text evidence="1">Belongs to the oxygen-dependent FAD-linked oxidoreductase family.</text>
</comment>
<dbReference type="Gene3D" id="3.30.465.10">
    <property type="match status" value="1"/>
</dbReference>
<gene>
    <name evidence="8" type="ORF">K504DRAFT_461948</name>
</gene>
<evidence type="ECO:0000256" key="5">
    <source>
        <dbReference type="SAM" id="MobiDB-lite"/>
    </source>
</evidence>